<reference evidence="1 2" key="1">
    <citation type="submission" date="2018-08" db="EMBL/GenBank/DDBJ databases">
        <title>Chryseobacterium nematophagum: a novel matrix digesting pathogen of nematodes.</title>
        <authorList>
            <person name="Page A."/>
            <person name="Roberts M."/>
            <person name="Felix M.-A."/>
            <person name="Weir W."/>
        </authorList>
    </citation>
    <scope>NUCLEOTIDE SEQUENCE [LARGE SCALE GENOMIC DNA]</scope>
    <source>
        <strain evidence="1 2">JUb129</strain>
    </source>
</reference>
<name>A0A3M7TH92_9FLAO</name>
<dbReference type="Proteomes" id="UP000278775">
    <property type="component" value="Unassembled WGS sequence"/>
</dbReference>
<accession>A0A3M7TH92</accession>
<dbReference type="EMBL" id="QWIU01000002">
    <property type="protein sequence ID" value="RNA62464.1"/>
    <property type="molecule type" value="Genomic_DNA"/>
</dbReference>
<dbReference type="OrthoDB" id="794403at2"/>
<organism evidence="1 2">
    <name type="scientific">Chryseobacterium nematophagum</name>
    <dbReference type="NCBI Taxonomy" id="2305228"/>
    <lineage>
        <taxon>Bacteria</taxon>
        <taxon>Pseudomonadati</taxon>
        <taxon>Bacteroidota</taxon>
        <taxon>Flavobacteriia</taxon>
        <taxon>Flavobacteriales</taxon>
        <taxon>Weeksellaceae</taxon>
        <taxon>Chryseobacterium group</taxon>
        <taxon>Chryseobacterium</taxon>
    </lineage>
</organism>
<dbReference type="RefSeq" id="WP_122636527.1">
    <property type="nucleotide sequence ID" value="NZ_QWIU01000002.1"/>
</dbReference>
<comment type="caution">
    <text evidence="1">The sequence shown here is derived from an EMBL/GenBank/DDBJ whole genome shotgun (WGS) entry which is preliminary data.</text>
</comment>
<evidence type="ECO:0000313" key="1">
    <source>
        <dbReference type="EMBL" id="RNA62464.1"/>
    </source>
</evidence>
<sequence>MKKIILLLCACSVFLFNCKKKIETPPSINDTDSITSSEAIIDTLGAKSFCYMGITGKDTVYASIDDNLGTITGKLIYKNFEKDSNKGDVVGFKSGDTLKLTYEFESEGSKSKRDIYFIQKEKTLTEGIGDHKEENKQIKYAHENKISYKDGTQLEIVDCHKIMKFLK</sequence>
<dbReference type="AlphaFoldDB" id="A0A3M7TH92"/>
<evidence type="ECO:0000313" key="2">
    <source>
        <dbReference type="Proteomes" id="UP000278775"/>
    </source>
</evidence>
<protein>
    <submittedName>
        <fullName evidence="1">Uncharacterized protein</fullName>
    </submittedName>
</protein>
<gene>
    <name evidence="1" type="ORF">D1631_11235</name>
</gene>
<proteinExistence type="predicted"/>